<gene>
    <name evidence="2" type="ORF">E2986_10935</name>
</gene>
<dbReference type="InterPro" id="IPR040973">
    <property type="entry name" value="CLIP_SPH_Scar"/>
</dbReference>
<evidence type="ECO:0000313" key="3">
    <source>
        <dbReference type="Proteomes" id="UP000655588"/>
    </source>
</evidence>
<comment type="caution">
    <text evidence="2">The sequence shown here is derived from an EMBL/GenBank/DDBJ whole genome shotgun (WGS) entry which is preliminary data.</text>
</comment>
<dbReference type="Proteomes" id="UP000655588">
    <property type="component" value="Unassembled WGS sequence"/>
</dbReference>
<proteinExistence type="predicted"/>
<keyword evidence="3" id="KW-1185">Reference proteome</keyword>
<reference evidence="2" key="1">
    <citation type="submission" date="2019-11" db="EMBL/GenBank/DDBJ databases">
        <title>The nuclear and mitochondrial genomes of Frieseomelitta varia - a highly eusocial stingless bee (Meliponini) with a permanently sterile worker caste.</title>
        <authorList>
            <person name="Freitas F.C.P."/>
            <person name="Lourenco A.P."/>
            <person name="Nunes F.M.F."/>
            <person name="Paschoal A.R."/>
            <person name="Abreu F.C.P."/>
            <person name="Barbin F.O."/>
            <person name="Bataglia L."/>
            <person name="Cardoso-Junior C.A.M."/>
            <person name="Cervoni M.S."/>
            <person name="Silva S.R."/>
            <person name="Dalarmi F."/>
            <person name="Del Lama M.A."/>
            <person name="Depintor T.S."/>
            <person name="Ferreira K.M."/>
            <person name="Goria P.S."/>
            <person name="Jaskot M.C."/>
            <person name="Lago D.C."/>
            <person name="Luna-Lucena D."/>
            <person name="Moda L.M."/>
            <person name="Nascimento L."/>
            <person name="Pedrino M."/>
            <person name="Rabico F.O."/>
            <person name="Sanches F.C."/>
            <person name="Santos D.E."/>
            <person name="Santos C.G."/>
            <person name="Vieira J."/>
            <person name="Lopes T.F."/>
            <person name="Barchuk A.R."/>
            <person name="Hartfelder K."/>
            <person name="Simoes Z.L.P."/>
            <person name="Bitondi M.M.G."/>
            <person name="Pinheiro D.G."/>
        </authorList>
    </citation>
    <scope>NUCLEOTIDE SEQUENCE</scope>
    <source>
        <strain evidence="2">USP_RPSP 00005682</strain>
        <tissue evidence="2">Whole individual</tissue>
    </source>
</reference>
<feature type="domain" description="Inactive serine protease scarface clip-domain" evidence="1">
    <location>
        <begin position="19"/>
        <end position="45"/>
    </location>
</feature>
<dbReference type="Pfam" id="PF18399">
    <property type="entry name" value="CLIP_SPH_Scar"/>
    <property type="match status" value="1"/>
</dbReference>
<organism evidence="2 3">
    <name type="scientific">Frieseomelitta varia</name>
    <dbReference type="NCBI Taxonomy" id="561572"/>
    <lineage>
        <taxon>Eukaryota</taxon>
        <taxon>Metazoa</taxon>
        <taxon>Ecdysozoa</taxon>
        <taxon>Arthropoda</taxon>
        <taxon>Hexapoda</taxon>
        <taxon>Insecta</taxon>
        <taxon>Pterygota</taxon>
        <taxon>Neoptera</taxon>
        <taxon>Endopterygota</taxon>
        <taxon>Hymenoptera</taxon>
        <taxon>Apocrita</taxon>
        <taxon>Aculeata</taxon>
        <taxon>Apoidea</taxon>
        <taxon>Anthophila</taxon>
        <taxon>Apidae</taxon>
        <taxon>Frieseomelitta</taxon>
    </lineage>
</organism>
<name>A0A833RD95_9HYME</name>
<accession>A0A833RD95</accession>
<sequence>MEFYYNNIFVCSDKGGSISCKNPDNGIIGKCCRDPNYVDPWPTGNLPANYSGGFDEQGFPTFMNIVKVKLPVKTTKVPVKTPVNEEITKEIEPVLIGGNSDISSKKIYLVPPTTGGDEKGASNAPELKLKCGIRNKVSVFKCM</sequence>
<evidence type="ECO:0000259" key="1">
    <source>
        <dbReference type="Pfam" id="PF18399"/>
    </source>
</evidence>
<dbReference type="EMBL" id="WNWW01000291">
    <property type="protein sequence ID" value="KAF3426754.1"/>
    <property type="molecule type" value="Genomic_DNA"/>
</dbReference>
<protein>
    <recommendedName>
        <fullName evidence="1">Inactive serine protease scarface clip-domain domain-containing protein</fullName>
    </recommendedName>
</protein>
<evidence type="ECO:0000313" key="2">
    <source>
        <dbReference type="EMBL" id="KAF3426754.1"/>
    </source>
</evidence>
<dbReference type="AlphaFoldDB" id="A0A833RD95"/>